<proteinExistence type="predicted"/>
<dbReference type="Pfam" id="PF06401">
    <property type="entry name" value="Alpha-2-MRAP_C"/>
    <property type="match status" value="1"/>
</dbReference>
<dbReference type="Gene3D" id="1.20.81.10">
    <property type="entry name" value="RAP domain"/>
    <property type="match status" value="3"/>
</dbReference>
<dbReference type="InterPro" id="IPR036744">
    <property type="entry name" value="RAP_sf"/>
</dbReference>
<name>A0ABM1C2G7_LIMPO</name>
<keyword evidence="1" id="KW-0175">Coiled coil</keyword>
<feature type="domain" description="Alpha-2-macroglobulin RAP C-terminal" evidence="3">
    <location>
        <begin position="98"/>
        <end position="237"/>
    </location>
</feature>
<evidence type="ECO:0000256" key="1">
    <source>
        <dbReference type="SAM" id="Coils"/>
    </source>
</evidence>
<sequence>IVKYLSNVFNIISHQRLIEQKLKKLYLDLKIQDKEELTLKKLKADGKDKDGLKEAELRRKLTGIMKKYGLGDDTKLQPETVYDQVYNDPSDDYLNKRLFTDKKLNKLWWKAEKSEFTDEELKKLKEEFQHHEEKIQQYHTLVEKASQGAELQNDEMDNSVEAILEGEESEGRDKTVSASHQVIQEKHKEIKNGYEKLVKYVVEGPEKTEFEEVRVQQLWKLAQKADFTPSELSSLKVSSTS</sequence>
<reference evidence="5" key="1">
    <citation type="submission" date="2025-08" db="UniProtKB">
        <authorList>
            <consortium name="RefSeq"/>
        </authorList>
    </citation>
    <scope>IDENTIFICATION</scope>
    <source>
        <tissue evidence="5">Muscle</tissue>
    </source>
</reference>
<gene>
    <name evidence="5" type="primary">LOC106476981</name>
</gene>
<accession>A0ABM1C2G7</accession>
<dbReference type="PANTHER" id="PTHR16560:SF2">
    <property type="entry name" value="ALPHA-2-MACROGLOBULIN RECEPTOR-ASSOCIATED PROTEIN"/>
    <property type="match status" value="1"/>
</dbReference>
<feature type="coiled-coil region" evidence="1">
    <location>
        <begin position="114"/>
        <end position="141"/>
    </location>
</feature>
<dbReference type="GeneID" id="106476981"/>
<dbReference type="InterPro" id="IPR038003">
    <property type="entry name" value="A2-macroglobuin_RAP"/>
</dbReference>
<feature type="domain" description="Alpha-2-macroglobulin receptor-associated protein" evidence="2">
    <location>
        <begin position="14"/>
        <end position="72"/>
    </location>
</feature>
<evidence type="ECO:0000259" key="2">
    <source>
        <dbReference type="Pfam" id="PF06400"/>
    </source>
</evidence>
<dbReference type="PANTHER" id="PTHR16560">
    <property type="entry name" value="ALPHA-2-MACROGLOBULIN RECEPTOR-ASSOCIATED PROTEIN"/>
    <property type="match status" value="1"/>
</dbReference>
<dbReference type="InterPro" id="IPR010483">
    <property type="entry name" value="Alpha_2_MRAP_C"/>
</dbReference>
<dbReference type="Proteomes" id="UP000694941">
    <property type="component" value="Unplaced"/>
</dbReference>
<organism evidence="4 5">
    <name type="scientific">Limulus polyphemus</name>
    <name type="common">Atlantic horseshoe crab</name>
    <dbReference type="NCBI Taxonomy" id="6850"/>
    <lineage>
        <taxon>Eukaryota</taxon>
        <taxon>Metazoa</taxon>
        <taxon>Ecdysozoa</taxon>
        <taxon>Arthropoda</taxon>
        <taxon>Chelicerata</taxon>
        <taxon>Merostomata</taxon>
        <taxon>Xiphosura</taxon>
        <taxon>Limulidae</taxon>
        <taxon>Limulus</taxon>
    </lineage>
</organism>
<dbReference type="Pfam" id="PF06400">
    <property type="entry name" value="Alpha-2-MRAP_N"/>
    <property type="match status" value="1"/>
</dbReference>
<evidence type="ECO:0000313" key="4">
    <source>
        <dbReference type="Proteomes" id="UP000694941"/>
    </source>
</evidence>
<protein>
    <submittedName>
        <fullName evidence="5">Alpha-2-macroglobulin receptor-associated protein-like</fullName>
    </submittedName>
</protein>
<evidence type="ECO:0000313" key="5">
    <source>
        <dbReference type="RefSeq" id="XP_013793049.2"/>
    </source>
</evidence>
<dbReference type="InterPro" id="IPR009066">
    <property type="entry name" value="MG_RAP_rcpt_1"/>
</dbReference>
<dbReference type="SUPFAM" id="SSF47045">
    <property type="entry name" value="RAP domain-like"/>
    <property type="match status" value="3"/>
</dbReference>
<keyword evidence="4" id="KW-1185">Reference proteome</keyword>
<feature type="non-terminal residue" evidence="5">
    <location>
        <position position="1"/>
    </location>
</feature>
<evidence type="ECO:0000259" key="3">
    <source>
        <dbReference type="Pfam" id="PF06401"/>
    </source>
</evidence>
<dbReference type="RefSeq" id="XP_013793049.2">
    <property type="nucleotide sequence ID" value="XM_013937595.2"/>
</dbReference>